<dbReference type="InterPro" id="IPR050300">
    <property type="entry name" value="GDXG_lipolytic_enzyme"/>
</dbReference>
<dbReference type="OrthoDB" id="9777975at2"/>
<dbReference type="Pfam" id="PF20434">
    <property type="entry name" value="BD-FAE"/>
    <property type="match status" value="1"/>
</dbReference>
<reference evidence="5 6" key="1">
    <citation type="submission" date="2018-05" db="EMBL/GenBank/DDBJ databases">
        <title>Marinilabilia rubrum sp. nov., isolated from saltern sediment.</title>
        <authorList>
            <person name="Zhang R."/>
        </authorList>
    </citation>
    <scope>NUCLEOTIDE SEQUENCE [LARGE SCALE GENOMIC DNA]</scope>
    <source>
        <strain evidence="5 6">WTE16</strain>
    </source>
</reference>
<name>A0A2U2BE87_9BACT</name>
<dbReference type="SUPFAM" id="SSF53474">
    <property type="entry name" value="alpha/beta-Hydrolases"/>
    <property type="match status" value="1"/>
</dbReference>
<dbReference type="EMBL" id="QEWP01000001">
    <property type="protein sequence ID" value="PWE01368.1"/>
    <property type="molecule type" value="Genomic_DNA"/>
</dbReference>
<feature type="signal peptide" evidence="3">
    <location>
        <begin position="1"/>
        <end position="19"/>
    </location>
</feature>
<protein>
    <submittedName>
        <fullName evidence="5">Peptidase S9</fullName>
    </submittedName>
</protein>
<comment type="caution">
    <text evidence="5">The sequence shown here is derived from an EMBL/GenBank/DDBJ whole genome shotgun (WGS) entry which is preliminary data.</text>
</comment>
<evidence type="ECO:0000313" key="6">
    <source>
        <dbReference type="Proteomes" id="UP000244956"/>
    </source>
</evidence>
<feature type="chain" id="PRO_5015589422" evidence="3">
    <location>
        <begin position="20"/>
        <end position="303"/>
    </location>
</feature>
<evidence type="ECO:0000256" key="2">
    <source>
        <dbReference type="ARBA" id="ARBA00022801"/>
    </source>
</evidence>
<dbReference type="InterPro" id="IPR049492">
    <property type="entry name" value="BD-FAE-like_dom"/>
</dbReference>
<dbReference type="InterPro" id="IPR029058">
    <property type="entry name" value="AB_hydrolase_fold"/>
</dbReference>
<dbReference type="PANTHER" id="PTHR48081:SF30">
    <property type="entry name" value="ACETYL-HYDROLASE LIPR-RELATED"/>
    <property type="match status" value="1"/>
</dbReference>
<keyword evidence="3" id="KW-0732">Signal</keyword>
<accession>A0A2U2BE87</accession>
<evidence type="ECO:0000259" key="4">
    <source>
        <dbReference type="Pfam" id="PF20434"/>
    </source>
</evidence>
<dbReference type="GO" id="GO:0004806">
    <property type="term" value="F:triacylglycerol lipase activity"/>
    <property type="evidence" value="ECO:0007669"/>
    <property type="project" value="TreeGrafter"/>
</dbReference>
<gene>
    <name evidence="5" type="ORF">DDZ16_02465</name>
</gene>
<evidence type="ECO:0000256" key="1">
    <source>
        <dbReference type="ARBA" id="ARBA00010515"/>
    </source>
</evidence>
<dbReference type="Gene3D" id="3.40.50.1820">
    <property type="entry name" value="alpha/beta hydrolase"/>
    <property type="match status" value="1"/>
</dbReference>
<proteinExistence type="inferred from homology"/>
<evidence type="ECO:0000313" key="5">
    <source>
        <dbReference type="EMBL" id="PWE01368.1"/>
    </source>
</evidence>
<dbReference type="AlphaFoldDB" id="A0A2U2BE87"/>
<dbReference type="PANTHER" id="PTHR48081">
    <property type="entry name" value="AB HYDROLASE SUPERFAMILY PROTEIN C4A8.06C"/>
    <property type="match status" value="1"/>
</dbReference>
<sequence length="303" mass="33644">MKKIIFLLVFILFVSNARSNEPFEYNYSCVYKTIDTTKLSLHFITPASMSDDKEYPAIVFFFGGGWIGGSVKQFEPQAKYLAQRGVIAVLAEYRVEKRNGTTPFDAVEDAKSAIRYLRANASGHKINPDQIVAAGGSAGGHLAAATATLEELNAPNDDLSVSCVPNALVLFNPVIDNGPDGYGYERIKARHKEISPLHNIHQKVPPTIIFLGTKDHLIPVETMIKFKNEIEAFGGRCDLFLYEGQKHGFFNLGAFNKNSPEFFNETMYRTDLFLMSLHYIPGGPKIKSEIIPIGLRIESDCGN</sequence>
<evidence type="ECO:0000256" key="3">
    <source>
        <dbReference type="SAM" id="SignalP"/>
    </source>
</evidence>
<dbReference type="RefSeq" id="WP_109262818.1">
    <property type="nucleotide sequence ID" value="NZ_QEWP01000001.1"/>
</dbReference>
<organism evidence="5 6">
    <name type="scientific">Marinilabilia rubra</name>
    <dbReference type="NCBI Taxonomy" id="2162893"/>
    <lineage>
        <taxon>Bacteria</taxon>
        <taxon>Pseudomonadati</taxon>
        <taxon>Bacteroidota</taxon>
        <taxon>Bacteroidia</taxon>
        <taxon>Marinilabiliales</taxon>
        <taxon>Marinilabiliaceae</taxon>
        <taxon>Marinilabilia</taxon>
    </lineage>
</organism>
<dbReference type="Proteomes" id="UP000244956">
    <property type="component" value="Unassembled WGS sequence"/>
</dbReference>
<keyword evidence="6" id="KW-1185">Reference proteome</keyword>
<feature type="domain" description="BD-FAE-like" evidence="4">
    <location>
        <begin position="51"/>
        <end position="154"/>
    </location>
</feature>
<keyword evidence="2" id="KW-0378">Hydrolase</keyword>
<comment type="similarity">
    <text evidence="1">Belongs to the 'GDXG' lipolytic enzyme family.</text>
</comment>